<protein>
    <recommendedName>
        <fullName evidence="2">3-deoxy-D-manno-octulosonic-acid transferase N-terminal domain-containing protein</fullName>
    </recommendedName>
</protein>
<proteinExistence type="predicted"/>
<dbReference type="Gene3D" id="3.40.50.2000">
    <property type="entry name" value="Glycogen Phosphorylase B"/>
    <property type="match status" value="1"/>
</dbReference>
<evidence type="ECO:0000313" key="3">
    <source>
        <dbReference type="EMBL" id="SVC38435.1"/>
    </source>
</evidence>
<evidence type="ECO:0000256" key="1">
    <source>
        <dbReference type="ARBA" id="ARBA00022679"/>
    </source>
</evidence>
<sequence>VDWLLVVIKGWGCRPGNTRWGYDLMIRLYTAVTVFAWPLAKLIMRYRVRAGKEDGQRVGERFGEASVPRPIGPVIWVHAASVGETMSILPLVTRFLGSFRLATVLITTGTVSSAKILEGKLSHRLIHQFAPIDRPGQIKSFLDYWDPDVAIWVESELWPNLVNAVQRRGVMTILVQGRMSERSFRRWCRLRSLIRPLLEGFKQVLVQTPKDADHYRALGAVAPIVTGTLKYSAPPLVVDDVKLNQISSAVADRPCWIAASAHPGEFDILRKAHILVRKQFPDLLTVVVPRHPSAGASIQ</sequence>
<dbReference type="PANTHER" id="PTHR42755:SF1">
    <property type="entry name" value="3-DEOXY-D-MANNO-OCTULOSONIC ACID TRANSFERASE, MITOCHONDRIAL-RELATED"/>
    <property type="match status" value="1"/>
</dbReference>
<feature type="non-terminal residue" evidence="3">
    <location>
        <position position="299"/>
    </location>
</feature>
<name>A0A382LRQ6_9ZZZZ</name>
<dbReference type="GO" id="GO:0016740">
    <property type="term" value="F:transferase activity"/>
    <property type="evidence" value="ECO:0007669"/>
    <property type="project" value="UniProtKB-KW"/>
</dbReference>
<accession>A0A382LRQ6</accession>
<dbReference type="GO" id="GO:0009245">
    <property type="term" value="P:lipid A biosynthetic process"/>
    <property type="evidence" value="ECO:0007669"/>
    <property type="project" value="TreeGrafter"/>
</dbReference>
<dbReference type="InterPro" id="IPR007507">
    <property type="entry name" value="Glycos_transf_N"/>
</dbReference>
<dbReference type="Gene3D" id="3.40.50.11720">
    <property type="entry name" value="3-Deoxy-D-manno-octulosonic-acid transferase, N-terminal domain"/>
    <property type="match status" value="1"/>
</dbReference>
<reference evidence="3" key="1">
    <citation type="submission" date="2018-05" db="EMBL/GenBank/DDBJ databases">
        <authorList>
            <person name="Lanie J.A."/>
            <person name="Ng W.-L."/>
            <person name="Kazmierczak K.M."/>
            <person name="Andrzejewski T.M."/>
            <person name="Davidsen T.M."/>
            <person name="Wayne K.J."/>
            <person name="Tettelin H."/>
            <person name="Glass J.I."/>
            <person name="Rusch D."/>
            <person name="Podicherti R."/>
            <person name="Tsui H.-C.T."/>
            <person name="Winkler M.E."/>
        </authorList>
    </citation>
    <scope>NUCLEOTIDE SEQUENCE</scope>
</reference>
<keyword evidence="1" id="KW-0808">Transferase</keyword>
<organism evidence="3">
    <name type="scientific">marine metagenome</name>
    <dbReference type="NCBI Taxonomy" id="408172"/>
    <lineage>
        <taxon>unclassified sequences</taxon>
        <taxon>metagenomes</taxon>
        <taxon>ecological metagenomes</taxon>
    </lineage>
</organism>
<dbReference type="PANTHER" id="PTHR42755">
    <property type="entry name" value="3-DEOXY-MANNO-OCTULOSONATE CYTIDYLYLTRANSFERASE"/>
    <property type="match status" value="1"/>
</dbReference>
<feature type="non-terminal residue" evidence="3">
    <location>
        <position position="1"/>
    </location>
</feature>
<dbReference type="GO" id="GO:0005886">
    <property type="term" value="C:plasma membrane"/>
    <property type="evidence" value="ECO:0007669"/>
    <property type="project" value="TreeGrafter"/>
</dbReference>
<gene>
    <name evidence="3" type="ORF">METZ01_LOCUS291289</name>
</gene>
<evidence type="ECO:0000259" key="2">
    <source>
        <dbReference type="Pfam" id="PF04413"/>
    </source>
</evidence>
<dbReference type="EMBL" id="UINC01088322">
    <property type="protein sequence ID" value="SVC38435.1"/>
    <property type="molecule type" value="Genomic_DNA"/>
</dbReference>
<dbReference type="InterPro" id="IPR039901">
    <property type="entry name" value="Kdotransferase"/>
</dbReference>
<dbReference type="InterPro" id="IPR038107">
    <property type="entry name" value="Glycos_transf_N_sf"/>
</dbReference>
<dbReference type="AlphaFoldDB" id="A0A382LRQ6"/>
<dbReference type="Pfam" id="PF04413">
    <property type="entry name" value="Glycos_transf_N"/>
    <property type="match status" value="1"/>
</dbReference>
<feature type="domain" description="3-deoxy-D-manno-octulosonic-acid transferase N-terminal" evidence="2">
    <location>
        <begin position="56"/>
        <end position="232"/>
    </location>
</feature>